<dbReference type="SUPFAM" id="SSF47802">
    <property type="entry name" value="DNA polymerase beta, N-terminal domain-like"/>
    <property type="match status" value="1"/>
</dbReference>
<comment type="caution">
    <text evidence="2">The sequence shown here is derived from an EMBL/GenBank/DDBJ whole genome shotgun (WGS) entry which is preliminary data.</text>
</comment>
<reference evidence="2 3" key="1">
    <citation type="submission" date="2015-06" db="EMBL/GenBank/DDBJ databases">
        <title>New insights into the roles of widespread benthic archaea in carbon and nitrogen cycling.</title>
        <authorList>
            <person name="Lazar C.S."/>
            <person name="Baker B.J."/>
            <person name="Seitz K.W."/>
            <person name="Hyde A.S."/>
            <person name="Dick G.J."/>
            <person name="Hinrichs K.-U."/>
            <person name="Teske A.P."/>
        </authorList>
    </citation>
    <scope>NUCLEOTIDE SEQUENCE [LARGE SCALE GENOMIC DNA]</scope>
    <source>
        <strain evidence="2">DG-45</strain>
    </source>
</reference>
<dbReference type="EMBL" id="LFWZ01000039">
    <property type="protein sequence ID" value="KON30153.1"/>
    <property type="molecule type" value="Genomic_DNA"/>
</dbReference>
<dbReference type="InterPro" id="IPR027421">
    <property type="entry name" value="DNA_pol_lamdba_lyase_dom_sf"/>
</dbReference>
<dbReference type="AlphaFoldDB" id="A0A0M0BNM4"/>
<evidence type="ECO:0000313" key="2">
    <source>
        <dbReference type="EMBL" id="KON30153.1"/>
    </source>
</evidence>
<protein>
    <recommendedName>
        <fullName evidence="1">Crossover junction endonuclease MUS81-like HHH domain-containing protein</fullName>
    </recommendedName>
</protein>
<feature type="non-terminal residue" evidence="2">
    <location>
        <position position="67"/>
    </location>
</feature>
<dbReference type="Gene3D" id="1.10.150.110">
    <property type="entry name" value="DNA polymerase beta, N-terminal domain-like"/>
    <property type="match status" value="1"/>
</dbReference>
<organism evidence="2 3">
    <name type="scientific">miscellaneous Crenarchaeota group-15 archaeon DG-45</name>
    <dbReference type="NCBI Taxonomy" id="1685127"/>
    <lineage>
        <taxon>Archaea</taxon>
        <taxon>Candidatus Bathyarchaeota</taxon>
        <taxon>MCG-15</taxon>
    </lineage>
</organism>
<feature type="domain" description="Crossover junction endonuclease MUS81-like HHH" evidence="1">
    <location>
        <begin position="7"/>
        <end position="67"/>
    </location>
</feature>
<dbReference type="Pfam" id="PF14716">
    <property type="entry name" value="HHH_8"/>
    <property type="match status" value="1"/>
</dbReference>
<evidence type="ECO:0000259" key="1">
    <source>
        <dbReference type="Pfam" id="PF14716"/>
    </source>
</evidence>
<proteinExistence type="predicted"/>
<accession>A0A0M0BNM4</accession>
<name>A0A0M0BNM4_9ARCH</name>
<gene>
    <name evidence="2" type="ORF">AC482_04510</name>
</gene>
<dbReference type="InterPro" id="IPR010996">
    <property type="entry name" value="HHH_MUS81"/>
</dbReference>
<sequence length="67" mass="7496">MRSMSVNAEVAQVLYEIGELLTIKGDRFRSRAFLMAAQRVGSLTEDVRRVRERGELMEIPGVGKSIA</sequence>
<evidence type="ECO:0000313" key="3">
    <source>
        <dbReference type="Proteomes" id="UP000037210"/>
    </source>
</evidence>
<dbReference type="Proteomes" id="UP000037210">
    <property type="component" value="Unassembled WGS sequence"/>
</dbReference>